<keyword evidence="3" id="KW-1185">Reference proteome</keyword>
<dbReference type="OrthoDB" id="9810247at2"/>
<dbReference type="SUPFAM" id="SSF53335">
    <property type="entry name" value="S-adenosyl-L-methionine-dependent methyltransferases"/>
    <property type="match status" value="1"/>
</dbReference>
<dbReference type="InterPro" id="IPR013217">
    <property type="entry name" value="Methyltransf_12"/>
</dbReference>
<feature type="domain" description="Methyltransferase type 12" evidence="1">
    <location>
        <begin position="57"/>
        <end position="137"/>
    </location>
</feature>
<dbReference type="AlphaFoldDB" id="A0A326U9H0"/>
<reference evidence="2 3" key="1">
    <citation type="submission" date="2018-06" db="EMBL/GenBank/DDBJ databases">
        <title>Genomic Encyclopedia of Archaeal and Bacterial Type Strains, Phase II (KMG-II): from individual species to whole genera.</title>
        <authorList>
            <person name="Goeker M."/>
        </authorList>
    </citation>
    <scope>NUCLEOTIDE SEQUENCE [LARGE SCALE GENOMIC DNA]</scope>
    <source>
        <strain evidence="2 3">ATCC BAA-1881</strain>
    </source>
</reference>
<dbReference type="GO" id="GO:0032259">
    <property type="term" value="P:methylation"/>
    <property type="evidence" value="ECO:0007669"/>
    <property type="project" value="UniProtKB-KW"/>
</dbReference>
<dbReference type="Pfam" id="PF08242">
    <property type="entry name" value="Methyltransf_12"/>
    <property type="match status" value="1"/>
</dbReference>
<dbReference type="RefSeq" id="WP_111325246.1">
    <property type="nucleotide sequence ID" value="NZ_BIFX01000003.1"/>
</dbReference>
<keyword evidence="2" id="KW-0489">Methyltransferase</keyword>
<keyword evidence="2" id="KW-0808">Transferase</keyword>
<accession>A0A326U9H0</accession>
<protein>
    <submittedName>
        <fullName evidence="2">Methyltransferase family protein</fullName>
    </submittedName>
</protein>
<comment type="caution">
    <text evidence="2">The sequence shown here is derived from an EMBL/GenBank/DDBJ whole genome shotgun (WGS) entry which is preliminary data.</text>
</comment>
<dbReference type="Proteomes" id="UP000248806">
    <property type="component" value="Unassembled WGS sequence"/>
</dbReference>
<evidence type="ECO:0000313" key="3">
    <source>
        <dbReference type="Proteomes" id="UP000248806"/>
    </source>
</evidence>
<evidence type="ECO:0000313" key="2">
    <source>
        <dbReference type="EMBL" id="PZW23569.1"/>
    </source>
</evidence>
<dbReference type="GO" id="GO:0008168">
    <property type="term" value="F:methyltransferase activity"/>
    <property type="evidence" value="ECO:0007669"/>
    <property type="project" value="UniProtKB-KW"/>
</dbReference>
<dbReference type="Gene3D" id="3.40.50.150">
    <property type="entry name" value="Vaccinia Virus protein VP39"/>
    <property type="match status" value="1"/>
</dbReference>
<dbReference type="CDD" id="cd02440">
    <property type="entry name" value="AdoMet_MTases"/>
    <property type="match status" value="1"/>
</dbReference>
<dbReference type="InterPro" id="IPR029063">
    <property type="entry name" value="SAM-dependent_MTases_sf"/>
</dbReference>
<organism evidence="2 3">
    <name type="scientific">Thermosporothrix hazakensis</name>
    <dbReference type="NCBI Taxonomy" id="644383"/>
    <lineage>
        <taxon>Bacteria</taxon>
        <taxon>Bacillati</taxon>
        <taxon>Chloroflexota</taxon>
        <taxon>Ktedonobacteria</taxon>
        <taxon>Ktedonobacterales</taxon>
        <taxon>Thermosporotrichaceae</taxon>
        <taxon>Thermosporothrix</taxon>
    </lineage>
</organism>
<sequence length="257" mass="30601">MGQRETVAEHQQVRDLYINGEYLRKNPGWHTEAAPWKARAILQMLRRNRLDVRSVGDIGCGSGEILRLLQRSLSPECTFHGYEISPQAYELAKERENERLHFHLADFRYEQDASFDLLLLIDVIQHIEDCYGYLRDIQPRSTYTLFQFPIDITAQSVIRNQLITFHRNYGHIHFFDKSLALKFVRDCGYEILDVRYTLPPLMTRRFPRNPLQWPRYTAQFLWRALRRLPGWLLYQFNPDLAVRLLSGWRLMVLAHRP</sequence>
<proteinExistence type="predicted"/>
<evidence type="ECO:0000259" key="1">
    <source>
        <dbReference type="Pfam" id="PF08242"/>
    </source>
</evidence>
<dbReference type="EMBL" id="QKUF01000025">
    <property type="protein sequence ID" value="PZW23569.1"/>
    <property type="molecule type" value="Genomic_DNA"/>
</dbReference>
<name>A0A326U9H0_THEHA</name>
<gene>
    <name evidence="2" type="ORF">EI42_04952</name>
</gene>